<proteinExistence type="inferred from homology"/>
<keyword evidence="5" id="KW-0560">Oxidoreductase</keyword>
<dbReference type="Proteomes" id="UP000030651">
    <property type="component" value="Unassembled WGS sequence"/>
</dbReference>
<dbReference type="PANTHER" id="PTHR10961:SF15">
    <property type="entry name" value="FAD DEPENDENT OXIDOREDUCTASE DOMAIN-CONTAINING PROTEIN"/>
    <property type="match status" value="1"/>
</dbReference>
<dbReference type="HOGENOM" id="CLU_007884_0_0_1"/>
<evidence type="ECO:0000256" key="5">
    <source>
        <dbReference type="ARBA" id="ARBA00023002"/>
    </source>
</evidence>
<evidence type="ECO:0000313" key="7">
    <source>
        <dbReference type="EMBL" id="ETS84237.1"/>
    </source>
</evidence>
<evidence type="ECO:0000256" key="1">
    <source>
        <dbReference type="ARBA" id="ARBA00001974"/>
    </source>
</evidence>
<sequence>MVTSDSKIIIVGGGVFGLTTALWLARSGYGDVTVFDRCQFDKNYYNPADGCDGASSDLNKVFRMAYGDRLDYQNLAIEARDMWLDWNKQIKNSCPDQLPDGINTQDELLLITGSCFLSEGERLHEYYEASLCTMERTAPEFRRMQFVKDNVADEARLGNIDDKWVRKLHALDKINHGDVNGFMDIQAGIMLADKSCNFARFLCEQAGVQFILGDPQGKIKRLIIDQAYQHRTVNGIETEDGRTHLADLVIVAAGPWTSSIIPEAHRTVEATAGTVMFMDIPKHRTDLYEKFHPDNFPSWSFRKGQGEDYYQGYGMPITKEGRIKFGFRGRKFTNFQDHPTEPGLRISTPRTKYTENPIETVPIYGLALIKEQLKMAFPELNEFGFQESRLCWYTDSVDNDYVIDYVPGYSESLFTCTGGSGHAFKFLPILGRHVKNQIERKVDQFTPLWKWRVVLDGQDNNGLSDGETSIRNMVGIEMADREDFKWTTMEEQFVGLV</sequence>
<comment type="cofactor">
    <cofactor evidence="1">
        <name>FAD</name>
        <dbReference type="ChEBI" id="CHEBI:57692"/>
    </cofactor>
</comment>
<evidence type="ECO:0000256" key="4">
    <source>
        <dbReference type="ARBA" id="ARBA00022827"/>
    </source>
</evidence>
<evidence type="ECO:0000256" key="2">
    <source>
        <dbReference type="ARBA" id="ARBA00010989"/>
    </source>
</evidence>
<dbReference type="EMBL" id="KI912110">
    <property type="protein sequence ID" value="ETS84237.1"/>
    <property type="molecule type" value="Genomic_DNA"/>
</dbReference>
<dbReference type="InterPro" id="IPR045170">
    <property type="entry name" value="MTOX"/>
</dbReference>
<keyword evidence="4" id="KW-0274">FAD</keyword>
<dbReference type="InParanoid" id="W3XFQ7"/>
<dbReference type="RefSeq" id="XP_007829034.1">
    <property type="nucleotide sequence ID" value="XM_007830843.1"/>
</dbReference>
<name>W3XFQ7_PESFW</name>
<dbReference type="InterPro" id="IPR036188">
    <property type="entry name" value="FAD/NAD-bd_sf"/>
</dbReference>
<dbReference type="Pfam" id="PF01266">
    <property type="entry name" value="DAO"/>
    <property type="match status" value="1"/>
</dbReference>
<gene>
    <name evidence="7" type="ORF">PFICI_02262</name>
</gene>
<dbReference type="OMA" id="WLEWNRA"/>
<accession>W3XFQ7</accession>
<dbReference type="GO" id="GO:0050660">
    <property type="term" value="F:flavin adenine dinucleotide binding"/>
    <property type="evidence" value="ECO:0007669"/>
    <property type="project" value="InterPro"/>
</dbReference>
<dbReference type="Gene3D" id="3.50.50.60">
    <property type="entry name" value="FAD/NAD(P)-binding domain"/>
    <property type="match status" value="1"/>
</dbReference>
<comment type="similarity">
    <text evidence="2">Belongs to the MSOX/MTOX family.</text>
</comment>
<protein>
    <recommendedName>
        <fullName evidence="6">FAD dependent oxidoreductase domain-containing protein</fullName>
    </recommendedName>
</protein>
<dbReference type="GO" id="GO:0008115">
    <property type="term" value="F:sarcosine oxidase activity"/>
    <property type="evidence" value="ECO:0007669"/>
    <property type="project" value="TreeGrafter"/>
</dbReference>
<keyword evidence="8" id="KW-1185">Reference proteome</keyword>
<keyword evidence="3" id="KW-0285">Flavoprotein</keyword>
<organism evidence="7 8">
    <name type="scientific">Pestalotiopsis fici (strain W106-1 / CGMCC3.15140)</name>
    <dbReference type="NCBI Taxonomy" id="1229662"/>
    <lineage>
        <taxon>Eukaryota</taxon>
        <taxon>Fungi</taxon>
        <taxon>Dikarya</taxon>
        <taxon>Ascomycota</taxon>
        <taxon>Pezizomycotina</taxon>
        <taxon>Sordariomycetes</taxon>
        <taxon>Xylariomycetidae</taxon>
        <taxon>Amphisphaeriales</taxon>
        <taxon>Sporocadaceae</taxon>
        <taxon>Pestalotiopsis</taxon>
    </lineage>
</organism>
<dbReference type="InterPro" id="IPR006076">
    <property type="entry name" value="FAD-dep_OxRdtase"/>
</dbReference>
<evidence type="ECO:0000259" key="6">
    <source>
        <dbReference type="Pfam" id="PF01266"/>
    </source>
</evidence>
<dbReference type="KEGG" id="pfy:PFICI_02262"/>
<evidence type="ECO:0000313" key="8">
    <source>
        <dbReference type="Proteomes" id="UP000030651"/>
    </source>
</evidence>
<evidence type="ECO:0000256" key="3">
    <source>
        <dbReference type="ARBA" id="ARBA00022630"/>
    </source>
</evidence>
<dbReference type="AlphaFoldDB" id="W3XFQ7"/>
<dbReference type="PANTHER" id="PTHR10961">
    <property type="entry name" value="PEROXISOMAL SARCOSINE OXIDASE"/>
    <property type="match status" value="1"/>
</dbReference>
<feature type="domain" description="FAD dependent oxidoreductase" evidence="6">
    <location>
        <begin position="7"/>
        <end position="434"/>
    </location>
</feature>
<dbReference type="STRING" id="1229662.W3XFQ7"/>
<reference evidence="8" key="1">
    <citation type="journal article" date="2015" name="BMC Genomics">
        <title>Genomic and transcriptomic analysis of the endophytic fungus Pestalotiopsis fici reveals its lifestyle and high potential for synthesis of natural products.</title>
        <authorList>
            <person name="Wang X."/>
            <person name="Zhang X."/>
            <person name="Liu L."/>
            <person name="Xiang M."/>
            <person name="Wang W."/>
            <person name="Sun X."/>
            <person name="Che Y."/>
            <person name="Guo L."/>
            <person name="Liu G."/>
            <person name="Guo L."/>
            <person name="Wang C."/>
            <person name="Yin W.B."/>
            <person name="Stadler M."/>
            <person name="Zhang X."/>
            <person name="Liu X."/>
        </authorList>
    </citation>
    <scope>NUCLEOTIDE SEQUENCE [LARGE SCALE GENOMIC DNA]</scope>
    <source>
        <strain evidence="8">W106-1 / CGMCC3.15140</strain>
    </source>
</reference>
<dbReference type="SUPFAM" id="SSF51905">
    <property type="entry name" value="FAD/NAD(P)-binding domain"/>
    <property type="match status" value="1"/>
</dbReference>
<dbReference type="eggNOG" id="KOG2820">
    <property type="taxonomic scope" value="Eukaryota"/>
</dbReference>
<dbReference type="GeneID" id="19267275"/>
<dbReference type="OrthoDB" id="2219495at2759"/>
<dbReference type="Gene3D" id="3.30.9.10">
    <property type="entry name" value="D-Amino Acid Oxidase, subunit A, domain 2"/>
    <property type="match status" value="1"/>
</dbReference>